<feature type="region of interest" description="Disordered" evidence="1">
    <location>
        <begin position="268"/>
        <end position="290"/>
    </location>
</feature>
<dbReference type="Pfam" id="PF24998">
    <property type="entry name" value="DUF7778"/>
    <property type="match status" value="1"/>
</dbReference>
<dbReference type="Proteomes" id="UP000887540">
    <property type="component" value="Unplaced"/>
</dbReference>
<protein>
    <submittedName>
        <fullName evidence="4">PH domain-containing protein</fullName>
    </submittedName>
</protein>
<proteinExistence type="predicted"/>
<evidence type="ECO:0000313" key="3">
    <source>
        <dbReference type="Proteomes" id="UP000887540"/>
    </source>
</evidence>
<dbReference type="InterPro" id="IPR056680">
    <property type="entry name" value="DUF7778"/>
</dbReference>
<name>A0A914CSN8_9BILA</name>
<dbReference type="AlphaFoldDB" id="A0A914CSN8"/>
<feature type="domain" description="DUF7778" evidence="2">
    <location>
        <begin position="67"/>
        <end position="170"/>
    </location>
</feature>
<accession>A0A914CSN8</accession>
<keyword evidence="3" id="KW-1185">Reference proteome</keyword>
<organism evidence="3 4">
    <name type="scientific">Acrobeloides nanus</name>
    <dbReference type="NCBI Taxonomy" id="290746"/>
    <lineage>
        <taxon>Eukaryota</taxon>
        <taxon>Metazoa</taxon>
        <taxon>Ecdysozoa</taxon>
        <taxon>Nematoda</taxon>
        <taxon>Chromadorea</taxon>
        <taxon>Rhabditida</taxon>
        <taxon>Tylenchina</taxon>
        <taxon>Cephalobomorpha</taxon>
        <taxon>Cephaloboidea</taxon>
        <taxon>Cephalobidae</taxon>
        <taxon>Acrobeloides</taxon>
    </lineage>
</organism>
<sequence length="326" mass="37508">MYSQIGKNHSGSPTNPAILELTSENKLGFLRQRGDVLFNGKLCSEKDGGFNQLTHLPPEPVIKLLNSDLEFESFAVYVSSRGWIVNRTSRWRECRCYFSKSQGVLFVYFNRNNRGYALKLSHAKQMQYTMFKNEMSKSIAAVDHCLIKFKWEFGALKIYLNKNQIRKWQPLLSGAFNSLAQFTSYAKHFQKFGMESLPTTSSTQSLRSDSSSTYSIKYPNAKFPTTIDKTEFLYSSDEHSLSNDFTNTPSTVEELMEASKNVVLLNRRSHATPSKKPETSFQDLAPKHTPRPRTVAEKIDFYRNLSRRPDNENYVKHSITMRNPGW</sequence>
<dbReference type="PANTHER" id="PTHR36947:SF6">
    <property type="entry name" value="TLDC DOMAIN-CONTAINING PROTEIN"/>
    <property type="match status" value="1"/>
</dbReference>
<dbReference type="PANTHER" id="PTHR36947">
    <property type="entry name" value="PROTEIN CBG04364"/>
    <property type="match status" value="1"/>
</dbReference>
<dbReference type="WBParaSite" id="ACRNAN_scaffold1381.g26626.t1">
    <property type="protein sequence ID" value="ACRNAN_scaffold1381.g26626.t1"/>
    <property type="gene ID" value="ACRNAN_scaffold1381.g26626"/>
</dbReference>
<evidence type="ECO:0000313" key="4">
    <source>
        <dbReference type="WBParaSite" id="ACRNAN_scaffold1381.g26626.t1"/>
    </source>
</evidence>
<reference evidence="4" key="1">
    <citation type="submission" date="2022-11" db="UniProtKB">
        <authorList>
            <consortium name="WormBaseParasite"/>
        </authorList>
    </citation>
    <scope>IDENTIFICATION</scope>
</reference>
<evidence type="ECO:0000259" key="2">
    <source>
        <dbReference type="Pfam" id="PF24998"/>
    </source>
</evidence>
<evidence type="ECO:0000256" key="1">
    <source>
        <dbReference type="SAM" id="MobiDB-lite"/>
    </source>
</evidence>